<dbReference type="SUPFAM" id="SSF141371">
    <property type="entry name" value="PilZ domain-like"/>
    <property type="match status" value="1"/>
</dbReference>
<feature type="domain" description="PilZ" evidence="1">
    <location>
        <begin position="5"/>
        <end position="108"/>
    </location>
</feature>
<keyword evidence="3" id="KW-1185">Reference proteome</keyword>
<dbReference type="Gene3D" id="2.40.10.220">
    <property type="entry name" value="predicted glycosyltransferase like domains"/>
    <property type="match status" value="1"/>
</dbReference>
<dbReference type="Pfam" id="PF07238">
    <property type="entry name" value="PilZ"/>
    <property type="match status" value="1"/>
</dbReference>
<gene>
    <name evidence="2" type="ORF">BU251_03690</name>
</gene>
<dbReference type="GO" id="GO:0035438">
    <property type="term" value="F:cyclic-di-GMP binding"/>
    <property type="evidence" value="ECO:0007669"/>
    <property type="project" value="InterPro"/>
</dbReference>
<dbReference type="KEGG" id="vai:BU251_03690"/>
<dbReference type="RefSeq" id="WP_128699538.1">
    <property type="nucleotide sequence ID" value="NZ_CP019384.1"/>
</dbReference>
<dbReference type="Proteomes" id="UP000287243">
    <property type="component" value="Chromosome"/>
</dbReference>
<evidence type="ECO:0000313" key="3">
    <source>
        <dbReference type="Proteomes" id="UP000287243"/>
    </source>
</evidence>
<name>A0A410P3W8_VELA1</name>
<evidence type="ECO:0000259" key="1">
    <source>
        <dbReference type="Pfam" id="PF07238"/>
    </source>
</evidence>
<sequence length="116" mass="13516">MNFQEKRQAKRIRVNLPVTYELLGTERLSGKTVSKDLSTTGLRMNMPSFFPSESSFLIKLNFPEVNKIIEGIAKVVWSQRIAFSDHYQAGLHFSELNPYFRKWLQEYVVINDAMAR</sequence>
<evidence type="ECO:0000313" key="2">
    <source>
        <dbReference type="EMBL" id="QAT16897.1"/>
    </source>
</evidence>
<dbReference type="EMBL" id="CP019384">
    <property type="protein sequence ID" value="QAT16897.1"/>
    <property type="molecule type" value="Genomic_DNA"/>
</dbReference>
<protein>
    <recommendedName>
        <fullName evidence="1">PilZ domain-containing protein</fullName>
    </recommendedName>
</protein>
<dbReference type="AlphaFoldDB" id="A0A410P3W8"/>
<organism evidence="2 3">
    <name type="scientific">Velamenicoccus archaeovorus</name>
    <dbReference type="NCBI Taxonomy" id="1930593"/>
    <lineage>
        <taxon>Bacteria</taxon>
        <taxon>Pseudomonadati</taxon>
        <taxon>Candidatus Omnitrophota</taxon>
        <taxon>Candidatus Velamenicoccus</taxon>
    </lineage>
</organism>
<accession>A0A410P3W8</accession>
<proteinExistence type="predicted"/>
<dbReference type="InterPro" id="IPR009875">
    <property type="entry name" value="PilZ_domain"/>
</dbReference>
<reference evidence="2 3" key="1">
    <citation type="submission" date="2017-01" db="EMBL/GenBank/DDBJ databases">
        <title>First insights into the biology of 'candidatus Vampirococcus archaeovorus'.</title>
        <authorList>
            <person name="Kizina J."/>
            <person name="Jordan S."/>
            <person name="Stueber K."/>
            <person name="Reinhardt R."/>
            <person name="Harder J."/>
        </authorList>
    </citation>
    <scope>NUCLEOTIDE SEQUENCE [LARGE SCALE GENOMIC DNA]</scope>
    <source>
        <strain evidence="2 3">LiM</strain>
    </source>
</reference>